<feature type="transmembrane region" description="Helical" evidence="2">
    <location>
        <begin position="223"/>
        <end position="244"/>
    </location>
</feature>
<feature type="region of interest" description="Disordered" evidence="1">
    <location>
        <begin position="665"/>
        <end position="692"/>
    </location>
</feature>
<comment type="caution">
    <text evidence="3">The sequence shown here is derived from an EMBL/GenBank/DDBJ whole genome shotgun (WGS) entry which is preliminary data.</text>
</comment>
<protein>
    <recommendedName>
        <fullName evidence="5">G-protein coupled receptors family 3 profile domain-containing protein</fullName>
    </recommendedName>
</protein>
<feature type="transmembrane region" description="Helical" evidence="2">
    <location>
        <begin position="372"/>
        <end position="392"/>
    </location>
</feature>
<evidence type="ECO:0000256" key="1">
    <source>
        <dbReference type="SAM" id="MobiDB-lite"/>
    </source>
</evidence>
<keyword evidence="2" id="KW-0472">Membrane</keyword>
<evidence type="ECO:0000313" key="4">
    <source>
        <dbReference type="Proteomes" id="UP000193920"/>
    </source>
</evidence>
<proteinExistence type="predicted"/>
<dbReference type="SUPFAM" id="SSF53850">
    <property type="entry name" value="Periplasmic binding protein-like II"/>
    <property type="match status" value="1"/>
</dbReference>
<sequence>METLKRLKNELGVYGMRSNNEDIAKCLNSTKCLFVKTWNNMPHIGNFTLTNLPGKEVGLSGSVIGGLHLGINKNISEKKKQNIAIIIEYIVRKELQYQTSMKFGFLSALKEVYENDSICQKYQQCQDFKSIQHILRPINTVENDKEYFKKYRNFLLKYLYNNDNLQECLQGIKYLTNVFYLDNSKFMIQYSVVVGFTDLIMIICYFLSYIKTQRHKFKQLSKFYWFLYLLGIIIIMSFGFTGIGEITTFKCRIRPLVLSFGFTLSNTVILTRMLANFPESEIHFSRFCRNHFNRAIIISILFDVFLYSLTLINPTVVDTVKDENRLYSKCTVVSTLNIIALGLIYLYKFTILLGMALAIFTEWNVEECKYDVHYAIAILFISFIACIIFCSLQGLHIFKLSFQFIIPSCVAYMYSVSCFFSYFIIRFFSKYSDENDEEFIIKKARAIGKSEKALNHFGSSDKTSGSMSSNQSSNSIPQKKRSFVEHLINLHNFGDEIKKSNEALRNSNISSSTNLSGTKVNIRKSSYGASLDSIRNFDDSITMARRASQITAIPENKIADSYAGSQSFNSTGQDSNNSDEHFTRTRTRSCDNFNQTFNRTQRINSTPNKKYTGFVYGPYKRSVDSFTNPNSTLNRKGSGLSFTNVQPINASSYSNISSRKCSQANSINNSTTSLSNSDRYSNNNINTTGNGRSSDFIFNIQNIDLEHNNSTNNNVNNVITTIKEENKNSLNVNGNDNEHEYNIKNDATMVSVNPSVFTTTSFKSANDE</sequence>
<feature type="compositionally biased region" description="Polar residues" evidence="1">
    <location>
        <begin position="563"/>
        <end position="576"/>
    </location>
</feature>
<evidence type="ECO:0008006" key="5">
    <source>
        <dbReference type="Google" id="ProtNLM"/>
    </source>
</evidence>
<dbReference type="AlphaFoldDB" id="A0A1Y1ZH94"/>
<feature type="transmembrane region" description="Helical" evidence="2">
    <location>
        <begin position="295"/>
        <end position="317"/>
    </location>
</feature>
<keyword evidence="2" id="KW-0812">Transmembrane</keyword>
<feature type="transmembrane region" description="Helical" evidence="2">
    <location>
        <begin position="338"/>
        <end position="360"/>
    </location>
</feature>
<feature type="transmembrane region" description="Helical" evidence="2">
    <location>
        <begin position="404"/>
        <end position="425"/>
    </location>
</feature>
<keyword evidence="2" id="KW-1133">Transmembrane helix</keyword>
<name>A0A1Y1ZH94_9FUNG</name>
<keyword evidence="4" id="KW-1185">Reference proteome</keyword>
<feature type="transmembrane region" description="Helical" evidence="2">
    <location>
        <begin position="190"/>
        <end position="211"/>
    </location>
</feature>
<dbReference type="Proteomes" id="UP000193920">
    <property type="component" value="Unassembled WGS sequence"/>
</dbReference>
<dbReference type="Gene3D" id="3.40.190.10">
    <property type="entry name" value="Periplasmic binding protein-like II"/>
    <property type="match status" value="1"/>
</dbReference>
<feature type="compositionally biased region" description="Low complexity" evidence="1">
    <location>
        <begin position="665"/>
        <end position="677"/>
    </location>
</feature>
<feature type="compositionally biased region" description="Polar residues" evidence="1">
    <location>
        <begin position="678"/>
        <end position="692"/>
    </location>
</feature>
<gene>
    <name evidence="3" type="ORF">LY90DRAFT_518846</name>
</gene>
<accession>A0A1Y1ZH94</accession>
<evidence type="ECO:0000256" key="2">
    <source>
        <dbReference type="SAM" id="Phobius"/>
    </source>
</evidence>
<dbReference type="EMBL" id="MCOG01000405">
    <property type="protein sequence ID" value="ORY09626.1"/>
    <property type="molecule type" value="Genomic_DNA"/>
</dbReference>
<feature type="region of interest" description="Disordered" evidence="1">
    <location>
        <begin position="563"/>
        <end position="583"/>
    </location>
</feature>
<evidence type="ECO:0000313" key="3">
    <source>
        <dbReference type="EMBL" id="ORY09626.1"/>
    </source>
</evidence>
<reference evidence="3 4" key="1">
    <citation type="submission" date="2016-08" db="EMBL/GenBank/DDBJ databases">
        <title>A Parts List for Fungal Cellulosomes Revealed by Comparative Genomics.</title>
        <authorList>
            <consortium name="DOE Joint Genome Institute"/>
            <person name="Haitjema C.H."/>
            <person name="Gilmore S.P."/>
            <person name="Henske J.K."/>
            <person name="Solomon K.V."/>
            <person name="De Groot R."/>
            <person name="Kuo A."/>
            <person name="Mondo S.J."/>
            <person name="Salamov A.A."/>
            <person name="Labutti K."/>
            <person name="Zhao Z."/>
            <person name="Chiniquy J."/>
            <person name="Barry K."/>
            <person name="Brewer H.M."/>
            <person name="Purvine S.O."/>
            <person name="Wright A.T."/>
            <person name="Boxma B."/>
            <person name="Van Alen T."/>
            <person name="Hackstein J.H."/>
            <person name="Baker S.E."/>
            <person name="Grigoriev I.V."/>
            <person name="O'Malley M.A."/>
        </authorList>
    </citation>
    <scope>NUCLEOTIDE SEQUENCE [LARGE SCALE GENOMIC DNA]</scope>
    <source>
        <strain evidence="3 4">G1</strain>
    </source>
</reference>
<feature type="transmembrane region" description="Helical" evidence="2">
    <location>
        <begin position="256"/>
        <end position="275"/>
    </location>
</feature>
<dbReference type="OrthoDB" id="5984008at2759"/>
<organism evidence="3 4">
    <name type="scientific">Neocallimastix californiae</name>
    <dbReference type="NCBI Taxonomy" id="1754190"/>
    <lineage>
        <taxon>Eukaryota</taxon>
        <taxon>Fungi</taxon>
        <taxon>Fungi incertae sedis</taxon>
        <taxon>Chytridiomycota</taxon>
        <taxon>Chytridiomycota incertae sedis</taxon>
        <taxon>Neocallimastigomycetes</taxon>
        <taxon>Neocallimastigales</taxon>
        <taxon>Neocallimastigaceae</taxon>
        <taxon>Neocallimastix</taxon>
    </lineage>
</organism>